<name>A0ABR8FMK9_9NOST</name>
<reference evidence="1 2" key="1">
    <citation type="journal article" date="2020" name="ISME J.">
        <title>Comparative genomics reveals insights into cyanobacterial evolution and habitat adaptation.</title>
        <authorList>
            <person name="Chen M.Y."/>
            <person name="Teng W.K."/>
            <person name="Zhao L."/>
            <person name="Hu C.X."/>
            <person name="Zhou Y.K."/>
            <person name="Han B.P."/>
            <person name="Song L.R."/>
            <person name="Shu W.S."/>
        </authorList>
    </citation>
    <scope>NUCLEOTIDE SEQUENCE [LARGE SCALE GENOMIC DNA]</scope>
    <source>
        <strain evidence="1 2">FACHB-196</strain>
    </source>
</reference>
<keyword evidence="2" id="KW-1185">Reference proteome</keyword>
<accession>A0ABR8FMK9</accession>
<organism evidence="1 2">
    <name type="scientific">Anabaena lutea FACHB-196</name>
    <dbReference type="NCBI Taxonomy" id="2692881"/>
    <lineage>
        <taxon>Bacteria</taxon>
        <taxon>Bacillati</taxon>
        <taxon>Cyanobacteriota</taxon>
        <taxon>Cyanophyceae</taxon>
        <taxon>Nostocales</taxon>
        <taxon>Nostocaceae</taxon>
        <taxon>Anabaena</taxon>
    </lineage>
</organism>
<dbReference type="Proteomes" id="UP000640531">
    <property type="component" value="Unassembled WGS sequence"/>
</dbReference>
<evidence type="ECO:0000313" key="1">
    <source>
        <dbReference type="EMBL" id="MBD2571354.1"/>
    </source>
</evidence>
<proteinExistence type="predicted"/>
<dbReference type="EMBL" id="JACJST010000050">
    <property type="protein sequence ID" value="MBD2571354.1"/>
    <property type="molecule type" value="Genomic_DNA"/>
</dbReference>
<evidence type="ECO:0000313" key="2">
    <source>
        <dbReference type="Proteomes" id="UP000640531"/>
    </source>
</evidence>
<gene>
    <name evidence="1" type="ORF">H6G59_26445</name>
</gene>
<comment type="caution">
    <text evidence="1">The sequence shown here is derived from an EMBL/GenBank/DDBJ whole genome shotgun (WGS) entry which is preliminary data.</text>
</comment>
<sequence length="79" mass="9236">MKSDHVEEGMELNKWHMDKYGRLWKPIKQVGVYCWRCTDGGKAASTLIDYERWKEWKPLVVKEINDADVANGNLAMFGF</sequence>
<dbReference type="RefSeq" id="WP_190720990.1">
    <property type="nucleotide sequence ID" value="NZ_JACJST010000050.1"/>
</dbReference>
<protein>
    <submittedName>
        <fullName evidence="1">Uncharacterized protein</fullName>
    </submittedName>
</protein>